<name>A0A3N1NM40_9GAMM</name>
<dbReference type="PANTHER" id="PTHR44591:SF14">
    <property type="entry name" value="PROTEIN PILG"/>
    <property type="match status" value="1"/>
</dbReference>
<evidence type="ECO:0000256" key="1">
    <source>
        <dbReference type="ARBA" id="ARBA00022553"/>
    </source>
</evidence>
<evidence type="ECO:0000256" key="2">
    <source>
        <dbReference type="ARBA" id="ARBA00023012"/>
    </source>
</evidence>
<evidence type="ECO:0000313" key="5">
    <source>
        <dbReference type="EMBL" id="ROQ20854.1"/>
    </source>
</evidence>
<protein>
    <submittedName>
        <fullName evidence="5">Two-component system response regulator RegA</fullName>
    </submittedName>
</protein>
<evidence type="ECO:0000313" key="6">
    <source>
        <dbReference type="Proteomes" id="UP000273643"/>
    </source>
</evidence>
<sequence>MTRLLLIDDDALFRDLMTRRLGREGFEVSACADAADALAFDPEPLDAILLDLMLGERSGLDLIAELKQRFQPRELVVLTGYASIATTVEAMKRGATNYLAKPVDLTQLLKVLRGSDVAQTAPLAGRHVTPAELEWEHLQRVLLEHDGNISSTARALGMHRRTLQRKLKKHSPF</sequence>
<dbReference type="Pfam" id="PF00072">
    <property type="entry name" value="Response_reg"/>
    <property type="match status" value="1"/>
</dbReference>
<dbReference type="SMART" id="SM00448">
    <property type="entry name" value="REC"/>
    <property type="match status" value="1"/>
</dbReference>
<dbReference type="EMBL" id="RJUK01000001">
    <property type="protein sequence ID" value="ROQ20854.1"/>
    <property type="molecule type" value="Genomic_DNA"/>
</dbReference>
<dbReference type="Proteomes" id="UP000273643">
    <property type="component" value="Unassembled WGS sequence"/>
</dbReference>
<feature type="modified residue" description="4-aspartylphosphate" evidence="3">
    <location>
        <position position="51"/>
    </location>
</feature>
<evidence type="ECO:0000259" key="4">
    <source>
        <dbReference type="PROSITE" id="PS50110"/>
    </source>
</evidence>
<dbReference type="GO" id="GO:0043565">
    <property type="term" value="F:sequence-specific DNA binding"/>
    <property type="evidence" value="ECO:0007669"/>
    <property type="project" value="InterPro"/>
</dbReference>
<keyword evidence="1 3" id="KW-0597">Phosphoprotein</keyword>
<keyword evidence="6" id="KW-1185">Reference proteome</keyword>
<dbReference type="Gene3D" id="3.40.50.2300">
    <property type="match status" value="1"/>
</dbReference>
<accession>A0A3N1NM40</accession>
<dbReference type="GO" id="GO:0000160">
    <property type="term" value="P:phosphorelay signal transduction system"/>
    <property type="evidence" value="ECO:0007669"/>
    <property type="project" value="UniProtKB-KW"/>
</dbReference>
<dbReference type="Pfam" id="PF02954">
    <property type="entry name" value="HTH_8"/>
    <property type="match status" value="1"/>
</dbReference>
<dbReference type="PANTHER" id="PTHR44591">
    <property type="entry name" value="STRESS RESPONSE REGULATOR PROTEIN 1"/>
    <property type="match status" value="1"/>
</dbReference>
<evidence type="ECO:0000256" key="3">
    <source>
        <dbReference type="PROSITE-ProRule" id="PRU00169"/>
    </source>
</evidence>
<dbReference type="InterPro" id="IPR002197">
    <property type="entry name" value="HTH_Fis"/>
</dbReference>
<dbReference type="RefSeq" id="WP_211331049.1">
    <property type="nucleotide sequence ID" value="NZ_RJUK01000001.1"/>
</dbReference>
<comment type="caution">
    <text evidence="5">The sequence shown here is derived from an EMBL/GenBank/DDBJ whole genome shotgun (WGS) entry which is preliminary data.</text>
</comment>
<dbReference type="Gene3D" id="1.10.10.60">
    <property type="entry name" value="Homeodomain-like"/>
    <property type="match status" value="1"/>
</dbReference>
<dbReference type="SUPFAM" id="SSF52172">
    <property type="entry name" value="CheY-like"/>
    <property type="match status" value="1"/>
</dbReference>
<dbReference type="AlphaFoldDB" id="A0A3N1NM40"/>
<dbReference type="InterPro" id="IPR001789">
    <property type="entry name" value="Sig_transdc_resp-reg_receiver"/>
</dbReference>
<dbReference type="InterPro" id="IPR009057">
    <property type="entry name" value="Homeodomain-like_sf"/>
</dbReference>
<gene>
    <name evidence="5" type="ORF">EDC38_1472</name>
</gene>
<feature type="domain" description="Response regulatory" evidence="4">
    <location>
        <begin position="3"/>
        <end position="116"/>
    </location>
</feature>
<dbReference type="PROSITE" id="PS50110">
    <property type="entry name" value="RESPONSE_REGULATORY"/>
    <property type="match status" value="1"/>
</dbReference>
<dbReference type="SUPFAM" id="SSF46689">
    <property type="entry name" value="Homeodomain-like"/>
    <property type="match status" value="1"/>
</dbReference>
<dbReference type="InterPro" id="IPR011006">
    <property type="entry name" value="CheY-like_superfamily"/>
</dbReference>
<organism evidence="5 6">
    <name type="scientific">Marinimicrobium koreense</name>
    <dbReference type="NCBI Taxonomy" id="306545"/>
    <lineage>
        <taxon>Bacteria</taxon>
        <taxon>Pseudomonadati</taxon>
        <taxon>Pseudomonadota</taxon>
        <taxon>Gammaproteobacteria</taxon>
        <taxon>Cellvibrionales</taxon>
        <taxon>Cellvibrionaceae</taxon>
        <taxon>Marinimicrobium</taxon>
    </lineage>
</organism>
<dbReference type="PRINTS" id="PR01590">
    <property type="entry name" value="HTHFIS"/>
</dbReference>
<reference evidence="5 6" key="1">
    <citation type="submission" date="2018-11" db="EMBL/GenBank/DDBJ databases">
        <title>Genomic Encyclopedia of Type Strains, Phase IV (KMG-IV): sequencing the most valuable type-strain genomes for metagenomic binning, comparative biology and taxonomic classification.</title>
        <authorList>
            <person name="Goeker M."/>
        </authorList>
    </citation>
    <scope>NUCLEOTIDE SEQUENCE [LARGE SCALE GENOMIC DNA]</scope>
    <source>
        <strain evidence="5 6">DSM 16974</strain>
    </source>
</reference>
<proteinExistence type="predicted"/>
<dbReference type="InterPro" id="IPR050595">
    <property type="entry name" value="Bact_response_regulator"/>
</dbReference>
<keyword evidence="2" id="KW-0902">Two-component regulatory system</keyword>